<dbReference type="PROSITE" id="PS51197">
    <property type="entry name" value="HTH_RRF2_2"/>
    <property type="match status" value="1"/>
</dbReference>
<reference evidence="3 4" key="1">
    <citation type="submission" date="2019-07" db="EMBL/GenBank/DDBJ databases">
        <title>Whole genome shotgun sequence of Cellulomonas persica NBRC 101101.</title>
        <authorList>
            <person name="Hosoyama A."/>
            <person name="Uohara A."/>
            <person name="Ohji S."/>
            <person name="Ichikawa N."/>
        </authorList>
    </citation>
    <scope>NUCLEOTIDE SEQUENCE [LARGE SCALE GENOMIC DNA]</scope>
    <source>
        <strain evidence="3 4">NBRC 101101</strain>
    </source>
</reference>
<dbReference type="GO" id="GO:0005829">
    <property type="term" value="C:cytosol"/>
    <property type="evidence" value="ECO:0007669"/>
    <property type="project" value="TreeGrafter"/>
</dbReference>
<evidence type="ECO:0000313" key="4">
    <source>
        <dbReference type="Proteomes" id="UP000321386"/>
    </source>
</evidence>
<feature type="region of interest" description="Disordered" evidence="2">
    <location>
        <begin position="135"/>
        <end position="160"/>
    </location>
</feature>
<keyword evidence="1" id="KW-0238">DNA-binding</keyword>
<dbReference type="RefSeq" id="WP_146805866.1">
    <property type="nucleotide sequence ID" value="NZ_BJUA01000005.1"/>
</dbReference>
<proteinExistence type="predicted"/>
<dbReference type="InterPro" id="IPR036390">
    <property type="entry name" value="WH_DNA-bd_sf"/>
</dbReference>
<dbReference type="PANTHER" id="PTHR33221">
    <property type="entry name" value="WINGED HELIX-TURN-HELIX TRANSCRIPTIONAL REGULATOR, RRF2 FAMILY"/>
    <property type="match status" value="1"/>
</dbReference>
<gene>
    <name evidence="3" type="ORF">CPE01_13300</name>
</gene>
<dbReference type="Pfam" id="PF02082">
    <property type="entry name" value="Rrf2"/>
    <property type="match status" value="1"/>
</dbReference>
<dbReference type="PROSITE" id="PS01332">
    <property type="entry name" value="HTH_RRF2_1"/>
    <property type="match status" value="1"/>
</dbReference>
<dbReference type="EMBL" id="BJUA01000005">
    <property type="protein sequence ID" value="GEK17597.1"/>
    <property type="molecule type" value="Genomic_DNA"/>
</dbReference>
<dbReference type="GO" id="GO:0003700">
    <property type="term" value="F:DNA-binding transcription factor activity"/>
    <property type="evidence" value="ECO:0007669"/>
    <property type="project" value="TreeGrafter"/>
</dbReference>
<evidence type="ECO:0000256" key="2">
    <source>
        <dbReference type="SAM" id="MobiDB-lite"/>
    </source>
</evidence>
<dbReference type="InterPro" id="IPR000944">
    <property type="entry name" value="Tscrpt_reg_Rrf2"/>
</dbReference>
<dbReference type="Gene3D" id="1.10.10.10">
    <property type="entry name" value="Winged helix-like DNA-binding domain superfamily/Winged helix DNA-binding domain"/>
    <property type="match status" value="1"/>
</dbReference>
<comment type="caution">
    <text evidence="3">The sequence shown here is derived from an EMBL/GenBank/DDBJ whole genome shotgun (WGS) entry which is preliminary data.</text>
</comment>
<dbReference type="GO" id="GO:0003677">
    <property type="term" value="F:DNA binding"/>
    <property type="evidence" value="ECO:0007669"/>
    <property type="project" value="UniProtKB-KW"/>
</dbReference>
<dbReference type="InterPro" id="IPR036388">
    <property type="entry name" value="WH-like_DNA-bd_sf"/>
</dbReference>
<dbReference type="InterPro" id="IPR030489">
    <property type="entry name" value="TR_Rrf2-type_CS"/>
</dbReference>
<protein>
    <submittedName>
        <fullName evidence="3">Transcriptional regulator</fullName>
    </submittedName>
</protein>
<dbReference type="OrthoDB" id="9808360at2"/>
<dbReference type="NCBIfam" id="TIGR00738">
    <property type="entry name" value="rrf2_super"/>
    <property type="match status" value="1"/>
</dbReference>
<evidence type="ECO:0000313" key="3">
    <source>
        <dbReference type="EMBL" id="GEK17597.1"/>
    </source>
</evidence>
<sequence length="160" mass="16921">MHISAKVDYAVRALLLLAQRAPELVTAEALSAEQDLPREYAEQILTELRKLGYVVSKRGARGGFHLAHPADEVLIGPVLSSLEGPFVTVRAALPDTLTYRGVAQHLPTLWGALDETLHDVLDHVTLADLLTGAVPSPRDPAVAPGPGAGTPERPSLVGGC</sequence>
<name>A0A510USG1_9CELL</name>
<evidence type="ECO:0000256" key="1">
    <source>
        <dbReference type="ARBA" id="ARBA00023125"/>
    </source>
</evidence>
<dbReference type="Proteomes" id="UP000321386">
    <property type="component" value="Unassembled WGS sequence"/>
</dbReference>
<organism evidence="3 4">
    <name type="scientific">Cellulomonas persica</name>
    <dbReference type="NCBI Taxonomy" id="76861"/>
    <lineage>
        <taxon>Bacteria</taxon>
        <taxon>Bacillati</taxon>
        <taxon>Actinomycetota</taxon>
        <taxon>Actinomycetes</taxon>
        <taxon>Micrococcales</taxon>
        <taxon>Cellulomonadaceae</taxon>
        <taxon>Cellulomonas</taxon>
    </lineage>
</organism>
<accession>A0A510USG1</accession>
<keyword evidence="4" id="KW-1185">Reference proteome</keyword>
<dbReference type="AlphaFoldDB" id="A0A510USG1"/>
<dbReference type="SUPFAM" id="SSF46785">
    <property type="entry name" value="Winged helix' DNA-binding domain"/>
    <property type="match status" value="1"/>
</dbReference>
<dbReference type="PANTHER" id="PTHR33221:SF5">
    <property type="entry name" value="HTH-TYPE TRANSCRIPTIONAL REGULATOR ISCR"/>
    <property type="match status" value="1"/>
</dbReference>